<accession>A0A1I7EU72</accession>
<dbReference type="EMBL" id="FPBO01000001">
    <property type="protein sequence ID" value="SFU27475.1"/>
    <property type="molecule type" value="Genomic_DNA"/>
</dbReference>
<gene>
    <name evidence="2" type="ORF">SAMN05216552_100186</name>
</gene>
<keyword evidence="1" id="KW-1133">Transmembrane helix</keyword>
<sequence>MKEGKWRGGGGAESTTVLQEQKAPLLARVAGIAVVLVLAGVLVVWGVDLGRRLFGASQGVTPSSLQQRLDEARIEIATLKAERDALLAAAKAAPEGGAAAAAAASAPVAGGDLAAARLENGKLAADLALAEKALPLVPAGGGLVIQGLQARMATPRLLHYTILLGYGPKKGGPARFAGRLTVAVTISKDGKRSVMEFPVEKDAARYDITVQRNQRLDGTLELPEGAAASAIEISIAAKGKVVAKQAGAVLEHQP</sequence>
<evidence type="ECO:0000313" key="2">
    <source>
        <dbReference type="EMBL" id="SFU27475.1"/>
    </source>
</evidence>
<keyword evidence="3" id="KW-1185">Reference proteome</keyword>
<name>A0A1I7EU72_9BURK</name>
<dbReference type="AlphaFoldDB" id="A0A1I7EU72"/>
<dbReference type="STRING" id="1035707.SAMN05216552_100186"/>
<protein>
    <submittedName>
        <fullName evidence="2">Uncharacterized protein</fullName>
    </submittedName>
</protein>
<dbReference type="Proteomes" id="UP000199391">
    <property type="component" value="Unassembled WGS sequence"/>
</dbReference>
<dbReference type="OrthoDB" id="8585321at2"/>
<keyword evidence="1" id="KW-0472">Membrane</keyword>
<dbReference type="RefSeq" id="WP_093552324.1">
    <property type="nucleotide sequence ID" value="NZ_FPBO01000001.1"/>
</dbReference>
<feature type="transmembrane region" description="Helical" evidence="1">
    <location>
        <begin position="25"/>
        <end position="47"/>
    </location>
</feature>
<evidence type="ECO:0000256" key="1">
    <source>
        <dbReference type="SAM" id="Phobius"/>
    </source>
</evidence>
<evidence type="ECO:0000313" key="3">
    <source>
        <dbReference type="Proteomes" id="UP000199391"/>
    </source>
</evidence>
<organism evidence="2 3">
    <name type="scientific">Pseudoduganella namucuonensis</name>
    <dbReference type="NCBI Taxonomy" id="1035707"/>
    <lineage>
        <taxon>Bacteria</taxon>
        <taxon>Pseudomonadati</taxon>
        <taxon>Pseudomonadota</taxon>
        <taxon>Betaproteobacteria</taxon>
        <taxon>Burkholderiales</taxon>
        <taxon>Oxalobacteraceae</taxon>
        <taxon>Telluria group</taxon>
        <taxon>Pseudoduganella</taxon>
    </lineage>
</organism>
<keyword evidence="1" id="KW-0812">Transmembrane</keyword>
<proteinExistence type="predicted"/>
<reference evidence="3" key="1">
    <citation type="submission" date="2016-10" db="EMBL/GenBank/DDBJ databases">
        <authorList>
            <person name="Varghese N."/>
            <person name="Submissions S."/>
        </authorList>
    </citation>
    <scope>NUCLEOTIDE SEQUENCE [LARGE SCALE GENOMIC DNA]</scope>
    <source>
        <strain evidence="3">CGMCC 1.11014</strain>
    </source>
</reference>